<reference evidence="6 7" key="1">
    <citation type="submission" date="2023-07" db="EMBL/GenBank/DDBJ databases">
        <title>Genomic Encyclopedia of Type Strains, Phase IV (KMG-IV): sequencing the most valuable type-strain genomes for metagenomic binning, comparative biology and taxonomic classification.</title>
        <authorList>
            <person name="Goeker M."/>
        </authorList>
    </citation>
    <scope>NUCLEOTIDE SEQUENCE [LARGE SCALE GENOMIC DNA]</scope>
    <source>
        <strain evidence="6 7">DSM 46876</strain>
    </source>
</reference>
<comment type="caution">
    <text evidence="6">The sequence shown here is derived from an EMBL/GenBank/DDBJ whole genome shotgun (WGS) entry which is preliminary data.</text>
</comment>
<dbReference type="Proteomes" id="UP001238450">
    <property type="component" value="Unassembled WGS sequence"/>
</dbReference>
<dbReference type="EMBL" id="JAUSUV010000022">
    <property type="protein sequence ID" value="MDQ0418940.1"/>
    <property type="molecule type" value="Genomic_DNA"/>
</dbReference>
<evidence type="ECO:0000313" key="7">
    <source>
        <dbReference type="Proteomes" id="UP001238450"/>
    </source>
</evidence>
<dbReference type="GO" id="GO:0005737">
    <property type="term" value="C:cytoplasm"/>
    <property type="evidence" value="ECO:0007669"/>
    <property type="project" value="UniProtKB-SubCell"/>
</dbReference>
<keyword evidence="4" id="KW-0802">TPR repeat</keyword>
<organism evidence="6 7">
    <name type="scientific">Croceifilum oryzae</name>
    <dbReference type="NCBI Taxonomy" id="1553429"/>
    <lineage>
        <taxon>Bacteria</taxon>
        <taxon>Bacillati</taxon>
        <taxon>Bacillota</taxon>
        <taxon>Bacilli</taxon>
        <taxon>Bacillales</taxon>
        <taxon>Thermoactinomycetaceae</taxon>
        <taxon>Croceifilum</taxon>
    </lineage>
</organism>
<gene>
    <name evidence="6" type="ORF">J2Z48_003145</name>
</gene>
<dbReference type="PANTHER" id="PTHR46630">
    <property type="entry name" value="TETRATRICOPEPTIDE REPEAT PROTEIN 29"/>
    <property type="match status" value="1"/>
</dbReference>
<dbReference type="AlphaFoldDB" id="A0AAJ1THB7"/>
<dbReference type="GO" id="GO:0003677">
    <property type="term" value="F:DNA binding"/>
    <property type="evidence" value="ECO:0007669"/>
    <property type="project" value="InterPro"/>
</dbReference>
<evidence type="ECO:0000256" key="4">
    <source>
        <dbReference type="ARBA" id="ARBA00022803"/>
    </source>
</evidence>
<evidence type="ECO:0000313" key="6">
    <source>
        <dbReference type="EMBL" id="MDQ0418940.1"/>
    </source>
</evidence>
<dbReference type="InterPro" id="IPR011990">
    <property type="entry name" value="TPR-like_helical_dom_sf"/>
</dbReference>
<dbReference type="Gene3D" id="1.10.260.40">
    <property type="entry name" value="lambda repressor-like DNA-binding domains"/>
    <property type="match status" value="1"/>
</dbReference>
<dbReference type="InterPro" id="IPR019734">
    <property type="entry name" value="TPR_rpt"/>
</dbReference>
<evidence type="ECO:0000256" key="1">
    <source>
        <dbReference type="ARBA" id="ARBA00004496"/>
    </source>
</evidence>
<dbReference type="Gene3D" id="1.25.40.10">
    <property type="entry name" value="Tetratricopeptide repeat domain"/>
    <property type="match status" value="2"/>
</dbReference>
<dbReference type="SMART" id="SM00028">
    <property type="entry name" value="TPR"/>
    <property type="match status" value="5"/>
</dbReference>
<dbReference type="SUPFAM" id="SSF48452">
    <property type="entry name" value="TPR-like"/>
    <property type="match status" value="2"/>
</dbReference>
<dbReference type="InterPro" id="IPR010982">
    <property type="entry name" value="Lambda_DNA-bd_dom_sf"/>
</dbReference>
<keyword evidence="7" id="KW-1185">Reference proteome</keyword>
<comment type="subcellular location">
    <subcellularLocation>
        <location evidence="1">Cytoplasm</location>
    </subcellularLocation>
</comment>
<comment type="similarity">
    <text evidence="5">Belongs to the Rap family.</text>
</comment>
<protein>
    <submittedName>
        <fullName evidence="6">Tetratricopeptide (TPR) repeat protein</fullName>
    </submittedName>
</protein>
<evidence type="ECO:0000256" key="2">
    <source>
        <dbReference type="ARBA" id="ARBA00022490"/>
    </source>
</evidence>
<dbReference type="Pfam" id="PF13374">
    <property type="entry name" value="TPR_10"/>
    <property type="match status" value="1"/>
</dbReference>
<keyword evidence="3" id="KW-0677">Repeat</keyword>
<dbReference type="SUPFAM" id="SSF47413">
    <property type="entry name" value="lambda repressor-like DNA-binding domains"/>
    <property type="match status" value="1"/>
</dbReference>
<evidence type="ECO:0000256" key="5">
    <source>
        <dbReference type="ARBA" id="ARBA00038253"/>
    </source>
</evidence>
<sequence length="465" mass="54368">MQLMILDDRRTLGDLLRNRMNELGIRQKDLMDERLTTTTISNIITGKKNVSKKTISYLCQKLDWELEQIPQYLENLEQIKIDQSKQIRLQLKAIETDVGSKQALEKIKEIISSDDPYILATIEYLKGKCYARKGKWERARDHYFYSIRFYDAHPEIRNSNLKSASFNELARVYYNQNQYEEALKCARKGKECFIQNGERKYFQFHLQISEAIYLDNLGLPVEALKVLEKMWKYQSEIETETLLNMYSLQSILYNKLKLYDEAVKNIEVAIEIARLGKHYDHIFELWTTLGVSYKNLGNIHFAKICFDTASQLQDKVRSKHLLLAYNYTESGKMYLSERDTKRASEVLTNAVKLSKKANDGTRQLEAQTALGECYLLQDRFLEAVQQFHEAYGLANKLSFLEQECNLTLKLALCYEGRDIVKYNRYYALFYQRSVQLLSGGEPIMLQVSKSFPQPEREIQPEPPEG</sequence>
<dbReference type="PANTHER" id="PTHR46630:SF1">
    <property type="entry name" value="TETRATRICOPEPTIDE REPEAT PROTEIN 29"/>
    <property type="match status" value="1"/>
</dbReference>
<proteinExistence type="inferred from homology"/>
<dbReference type="InterPro" id="IPR051476">
    <property type="entry name" value="Bac_ResReg_Asp_Phosphatase"/>
</dbReference>
<evidence type="ECO:0000256" key="3">
    <source>
        <dbReference type="ARBA" id="ARBA00022737"/>
    </source>
</evidence>
<name>A0AAJ1THB7_9BACL</name>
<dbReference type="RefSeq" id="WP_307254954.1">
    <property type="nucleotide sequence ID" value="NZ_JAUSUV010000022.1"/>
</dbReference>
<accession>A0AAJ1THB7</accession>
<keyword evidence="2" id="KW-0963">Cytoplasm</keyword>